<accession>A0A162LBM2</accession>
<keyword evidence="3" id="KW-1185">Reference proteome</keyword>
<organism evidence="2 3">
    <name type="scientific">Niveomyces insectorum RCEF 264</name>
    <dbReference type="NCBI Taxonomy" id="1081102"/>
    <lineage>
        <taxon>Eukaryota</taxon>
        <taxon>Fungi</taxon>
        <taxon>Dikarya</taxon>
        <taxon>Ascomycota</taxon>
        <taxon>Pezizomycotina</taxon>
        <taxon>Sordariomycetes</taxon>
        <taxon>Hypocreomycetidae</taxon>
        <taxon>Hypocreales</taxon>
        <taxon>Cordycipitaceae</taxon>
        <taxon>Niveomyces</taxon>
    </lineage>
</organism>
<gene>
    <name evidence="2" type="ORF">SPI_00479</name>
</gene>
<feature type="compositionally biased region" description="Acidic residues" evidence="1">
    <location>
        <begin position="243"/>
        <end position="259"/>
    </location>
</feature>
<feature type="compositionally biased region" description="Low complexity" evidence="1">
    <location>
        <begin position="303"/>
        <end position="315"/>
    </location>
</feature>
<protein>
    <submittedName>
        <fullName evidence="2">Uncharacterized protein</fullName>
    </submittedName>
</protein>
<feature type="compositionally biased region" description="Low complexity" evidence="1">
    <location>
        <begin position="151"/>
        <end position="166"/>
    </location>
</feature>
<dbReference type="Proteomes" id="UP000076874">
    <property type="component" value="Unassembled WGS sequence"/>
</dbReference>
<evidence type="ECO:0000313" key="3">
    <source>
        <dbReference type="Proteomes" id="UP000076874"/>
    </source>
</evidence>
<comment type="caution">
    <text evidence="2">The sequence shown here is derived from an EMBL/GenBank/DDBJ whole genome shotgun (WGS) entry which is preliminary data.</text>
</comment>
<dbReference type="OrthoDB" id="5374569at2759"/>
<dbReference type="EMBL" id="AZHD01000001">
    <property type="protein sequence ID" value="OAA68284.1"/>
    <property type="molecule type" value="Genomic_DNA"/>
</dbReference>
<dbReference type="STRING" id="1081102.A0A162LBM2"/>
<reference evidence="2 3" key="1">
    <citation type="journal article" date="2016" name="Genome Biol. Evol.">
        <title>Divergent and convergent evolution of fungal pathogenicity.</title>
        <authorList>
            <person name="Shang Y."/>
            <person name="Xiao G."/>
            <person name="Zheng P."/>
            <person name="Cen K."/>
            <person name="Zhan S."/>
            <person name="Wang C."/>
        </authorList>
    </citation>
    <scope>NUCLEOTIDE SEQUENCE [LARGE SCALE GENOMIC DNA]</scope>
    <source>
        <strain evidence="2 3">RCEF 264</strain>
    </source>
</reference>
<feature type="compositionally biased region" description="Acidic residues" evidence="1">
    <location>
        <begin position="318"/>
        <end position="329"/>
    </location>
</feature>
<feature type="region of interest" description="Disordered" evidence="1">
    <location>
        <begin position="151"/>
        <end position="190"/>
    </location>
</feature>
<evidence type="ECO:0000256" key="1">
    <source>
        <dbReference type="SAM" id="MobiDB-lite"/>
    </source>
</evidence>
<feature type="compositionally biased region" description="Polar residues" evidence="1">
    <location>
        <begin position="263"/>
        <end position="273"/>
    </location>
</feature>
<sequence length="392" mass="42645">MTRTLPWKRQGLPPRPPAAANHRSFSPDLPATSHDERRQSKPASVSKGPHAQRVAHKLRSPSTSPPPAPPDESFMIDGMDHDDQYRMVEDEFLAVARTFTAHLHAAEYQRLKVQALAKRQTTDAHHLGDGGIVRPVVGAPTDRVRRRQETAQRMARQQRGLRRALAVGGGEKDSDGNGNGDGDENEEDTPWAGTALENLMEGGPQRESKLLPMVARLPVLGGFATQHAAVKQQPSAPRVDDTGIVDEDDDDDDDEDDLDGPSTFRSLSRSAQATARDVAQKTPASTVSMPAKRTVSFATNTQGGAASPSSGSSRNANDESDDNNDDNDGLSDVLDSDYLLQKLRKRRETEKAQRQLQRTRQRHQTAHTHAQADGGKAANKDSLSTIIVPPSP</sequence>
<feature type="region of interest" description="Disordered" evidence="1">
    <location>
        <begin position="1"/>
        <end position="78"/>
    </location>
</feature>
<feature type="region of interest" description="Disordered" evidence="1">
    <location>
        <begin position="228"/>
        <end position="392"/>
    </location>
</feature>
<evidence type="ECO:0000313" key="2">
    <source>
        <dbReference type="EMBL" id="OAA68284.1"/>
    </source>
</evidence>
<name>A0A162LBM2_9HYPO</name>
<feature type="compositionally biased region" description="Basic residues" evidence="1">
    <location>
        <begin position="357"/>
        <end position="366"/>
    </location>
</feature>
<proteinExistence type="predicted"/>
<dbReference type="AlphaFoldDB" id="A0A162LBM2"/>